<accession>A0ABY6NRI7</accession>
<reference evidence="1" key="1">
    <citation type="submission" date="2021-02" db="EMBL/GenBank/DDBJ databases">
        <title>Salinimicrobium sp. nov. isolated from seawater in Tongyeong, Republic of Korea.</title>
        <authorList>
            <person name="Lee S.-J."/>
        </authorList>
    </citation>
    <scope>NUCLEOTIDE SEQUENCE</scope>
    <source>
        <strain evidence="1">HN-2-9-2</strain>
    </source>
</reference>
<gene>
    <name evidence="1" type="ORF">JRG66_01070</name>
</gene>
<dbReference type="EMBL" id="CP069620">
    <property type="protein sequence ID" value="UZH55519.1"/>
    <property type="molecule type" value="Genomic_DNA"/>
</dbReference>
<proteinExistence type="predicted"/>
<name>A0ABY6NRI7_9FLAO</name>
<sequence length="332" mass="38854">MPQSLFLLSTVPQAFFLGYSPHLVKNATLIITVRTQTEAEKIRDEVGHLPWADINTWYLPHNNGLSAYLKIVSIRWKIIKLKTKKSHYDKIYIGSYVNLIHLSVLGEYEDRSKLFLLYDGLQMVVNNFDRKQKEVESVMQFPHFFGLLRFKRPRILSLTFVTPLPLNVGPMDSIQYISSSISLDSKIAKKNVIHFLGQPLPAFDIVSTNFYLESLEKIKKLYRGSKIIYFPHPREEESILQDIAIIFEVRKQNRVYEDYYMNLEEVPGKIISFYSSVLVNLFYFNSKSELISIYIPQKEIYNHKNKEHLAKIYNYFENISKEDFTLLKLSGS</sequence>
<dbReference type="RefSeq" id="WP_265163894.1">
    <property type="nucleotide sequence ID" value="NZ_CP069620.1"/>
</dbReference>
<evidence type="ECO:0000313" key="2">
    <source>
        <dbReference type="Proteomes" id="UP001163981"/>
    </source>
</evidence>
<evidence type="ECO:0000313" key="1">
    <source>
        <dbReference type="EMBL" id="UZH55519.1"/>
    </source>
</evidence>
<dbReference type="Proteomes" id="UP001163981">
    <property type="component" value="Chromosome"/>
</dbReference>
<protein>
    <submittedName>
        <fullName evidence="1">Uncharacterized protein</fullName>
    </submittedName>
</protein>
<organism evidence="1 2">
    <name type="scientific">Salinimicrobium tongyeongense</name>
    <dbReference type="NCBI Taxonomy" id="2809707"/>
    <lineage>
        <taxon>Bacteria</taxon>
        <taxon>Pseudomonadati</taxon>
        <taxon>Bacteroidota</taxon>
        <taxon>Flavobacteriia</taxon>
        <taxon>Flavobacteriales</taxon>
        <taxon>Flavobacteriaceae</taxon>
        <taxon>Salinimicrobium</taxon>
    </lineage>
</organism>
<keyword evidence="2" id="KW-1185">Reference proteome</keyword>